<dbReference type="Proteomes" id="UP000175616">
    <property type="component" value="Unassembled WGS sequence"/>
</dbReference>
<evidence type="ECO:0000313" key="4">
    <source>
        <dbReference type="Proteomes" id="UP000175707"/>
    </source>
</evidence>
<evidence type="ECO:0000313" key="2">
    <source>
        <dbReference type="EMBL" id="OFC62423.1"/>
    </source>
</evidence>
<organism evidence="2 4">
    <name type="scientific">Acidithiobacillus caldus</name>
    <dbReference type="NCBI Taxonomy" id="33059"/>
    <lineage>
        <taxon>Bacteria</taxon>
        <taxon>Pseudomonadati</taxon>
        <taxon>Pseudomonadota</taxon>
        <taxon>Acidithiobacillia</taxon>
        <taxon>Acidithiobacillales</taxon>
        <taxon>Acidithiobacillaceae</taxon>
        <taxon>Acidithiobacillus</taxon>
    </lineage>
</organism>
<dbReference type="RefSeq" id="WP_070113827.1">
    <property type="nucleotide sequence ID" value="NZ_LZYE01000144.1"/>
</dbReference>
<sequence>MNKGKVVNITLGQDTACYWTGNLVLAEAVIQDETKLEEQVTAWATRQLDNDSHVFDPEFDFSSPRIVCATIEGKTVLEDLRLGPRYHDAGLCLSSVFLPHLDPALRLQCFVAAVEELGHDRDQALRTLAELFELARADLDQPKEATHG</sequence>
<comment type="caution">
    <text evidence="2">The sequence shown here is derived from an EMBL/GenBank/DDBJ whole genome shotgun (WGS) entry which is preliminary data.</text>
</comment>
<evidence type="ECO:0000313" key="3">
    <source>
        <dbReference type="Proteomes" id="UP000175616"/>
    </source>
</evidence>
<gene>
    <name evidence="1" type="ORF">BAE27_05975</name>
    <name evidence="2" type="ORF">BAE30_02045</name>
</gene>
<accession>A0A1E7Z107</accession>
<dbReference type="EMBL" id="LZYE01000144">
    <property type="protein sequence ID" value="OFC36614.1"/>
    <property type="molecule type" value="Genomic_DNA"/>
</dbReference>
<dbReference type="AlphaFoldDB" id="A0A1E7Z107"/>
<name>A0A1E7Z107_9PROT</name>
<dbReference type="EMBL" id="LZYH01000249">
    <property type="protein sequence ID" value="OFC62423.1"/>
    <property type="molecule type" value="Genomic_DNA"/>
</dbReference>
<reference evidence="3 4" key="1">
    <citation type="submission" date="2016-06" db="EMBL/GenBank/DDBJ databases">
        <title>Gene turnover analysis identifies the evolutionary adaptation of the extremophile Acidithiobacillus caldus.</title>
        <authorList>
            <person name="Zhang X."/>
        </authorList>
    </citation>
    <scope>NUCLEOTIDE SEQUENCE [LARGE SCALE GENOMIC DNA]</scope>
    <source>
        <strain evidence="1 3">DX</strain>
        <strain evidence="2 4">S1</strain>
    </source>
</reference>
<proteinExistence type="predicted"/>
<evidence type="ECO:0000313" key="1">
    <source>
        <dbReference type="EMBL" id="OFC36614.1"/>
    </source>
</evidence>
<dbReference type="Proteomes" id="UP000175707">
    <property type="component" value="Unassembled WGS sequence"/>
</dbReference>
<protein>
    <submittedName>
        <fullName evidence="2">Uncharacterized protein</fullName>
    </submittedName>
</protein>